<evidence type="ECO:0000256" key="9">
    <source>
        <dbReference type="ARBA" id="ARBA00023146"/>
    </source>
</evidence>
<evidence type="ECO:0000256" key="1">
    <source>
        <dbReference type="ARBA" id="ARBA00004496"/>
    </source>
</evidence>
<proteinExistence type="inferred from homology"/>
<dbReference type="EC" id="6.1.1.17" evidence="11"/>
<evidence type="ECO:0000259" key="12">
    <source>
        <dbReference type="Pfam" id="PF00749"/>
    </source>
</evidence>
<evidence type="ECO:0000313" key="15">
    <source>
        <dbReference type="Proteomes" id="UP000052015"/>
    </source>
</evidence>
<evidence type="ECO:0000256" key="3">
    <source>
        <dbReference type="ARBA" id="ARBA00011245"/>
    </source>
</evidence>
<dbReference type="HAMAP" id="MF_00022">
    <property type="entry name" value="Glu_tRNA_synth_type1"/>
    <property type="match status" value="1"/>
</dbReference>
<dbReference type="Pfam" id="PF19269">
    <property type="entry name" value="Anticodon_2"/>
    <property type="match status" value="1"/>
</dbReference>
<dbReference type="InterPro" id="IPR004527">
    <property type="entry name" value="Glu-tRNA-ligase_bac/mito"/>
</dbReference>
<protein>
    <recommendedName>
        <fullName evidence="11">Glutamate--tRNA ligase</fullName>
        <ecNumber evidence="11">6.1.1.17</ecNumber>
    </recommendedName>
    <alternativeName>
        <fullName evidence="11">Glutamyl-tRNA synthetase</fullName>
        <shortName evidence="11">GluRS</shortName>
    </alternativeName>
</protein>
<dbReference type="SUPFAM" id="SSF52374">
    <property type="entry name" value="Nucleotidylyl transferase"/>
    <property type="match status" value="1"/>
</dbReference>
<evidence type="ECO:0000256" key="7">
    <source>
        <dbReference type="ARBA" id="ARBA00022840"/>
    </source>
</evidence>
<comment type="cofactor">
    <cofactor evidence="11">
        <name>Zn(2+)</name>
        <dbReference type="ChEBI" id="CHEBI:29105"/>
    </cofactor>
    <text evidence="11">Binds 1 zinc ion per subunit.</text>
</comment>
<dbReference type="PANTHER" id="PTHR43311:SF2">
    <property type="entry name" value="GLUTAMATE--TRNA LIGASE, MITOCHONDRIAL-RELATED"/>
    <property type="match status" value="1"/>
</dbReference>
<sequence>MERVRFAPSPTGHLHIGGARTALFNYLYARHTGGKFLVRIEDTDLNRSTEESEKVILEGLRWLGIDWDEGIEVGGEHGPYRSTERVGIYNPYVEKLLAEGRAYLCYCSEEELEKEREEALKRGEMPRYSGKCRHLTKEQKEAYEKEGRKPVVRFRVPDDELIVVEDIVRGRVEFNSKDIGDFIIVKSDGIPVYNFAVTIDDYLMQITTVIRGEEHLSNTPRQILIYKALGFEVPKFAHVSLILGKDRTKMSKRHGSTWVEQYRDAGYLPEAIVNFLALLGWSPEGEEEIFSLEELVEKFDLNRVVKNPAVFDIDKLNHINGIYIRKSPIERIVELAIPHLVNAGFITENDINEKKEWLTKVVETVRDGLSFVGDIVNHVNIFFGEEVKLENEEAAEVLKQEHVLGLINEFETMVKEAEAIDSNFAQNVFKELKNRTGAKGKALFMPIRVALTGQVHGPELVNIIEILGRETIIKRLGFVKENLM</sequence>
<gene>
    <name evidence="14" type="primary">gltX_2</name>
    <name evidence="11" type="synonym">gltX</name>
    <name evidence="14" type="ORF">ABG79_01790</name>
</gene>
<comment type="catalytic activity">
    <reaction evidence="10 11">
        <text>tRNA(Glu) + L-glutamate + ATP = L-glutamyl-tRNA(Glu) + AMP + diphosphate</text>
        <dbReference type="Rhea" id="RHEA:23540"/>
        <dbReference type="Rhea" id="RHEA-COMP:9663"/>
        <dbReference type="Rhea" id="RHEA-COMP:9680"/>
        <dbReference type="ChEBI" id="CHEBI:29985"/>
        <dbReference type="ChEBI" id="CHEBI:30616"/>
        <dbReference type="ChEBI" id="CHEBI:33019"/>
        <dbReference type="ChEBI" id="CHEBI:78442"/>
        <dbReference type="ChEBI" id="CHEBI:78520"/>
        <dbReference type="ChEBI" id="CHEBI:456215"/>
        <dbReference type="EC" id="6.1.1.17"/>
    </reaction>
</comment>
<feature type="short sequence motif" description="'HIGH' region" evidence="11">
    <location>
        <begin position="8"/>
        <end position="18"/>
    </location>
</feature>
<feature type="binding site" evidence="11">
    <location>
        <position position="252"/>
    </location>
    <ligand>
        <name>ATP</name>
        <dbReference type="ChEBI" id="CHEBI:30616"/>
    </ligand>
</feature>
<dbReference type="SUPFAM" id="SSF48163">
    <property type="entry name" value="An anticodon-binding domain of class I aminoacyl-tRNA synthetases"/>
    <property type="match status" value="1"/>
</dbReference>
<comment type="subunit">
    <text evidence="3 11">Monomer.</text>
</comment>
<dbReference type="EMBL" id="LKHP01000010">
    <property type="protein sequence ID" value="KRQ86409.1"/>
    <property type="molecule type" value="Genomic_DNA"/>
</dbReference>
<keyword evidence="9 11" id="KW-0030">Aminoacyl-tRNA synthetase</keyword>
<keyword evidence="7 11" id="KW-0067">ATP-binding</keyword>
<dbReference type="PROSITE" id="PS00178">
    <property type="entry name" value="AA_TRNA_LIGASE_I"/>
    <property type="match status" value="1"/>
</dbReference>
<dbReference type="NCBIfam" id="TIGR00464">
    <property type="entry name" value="gltX_bact"/>
    <property type="match status" value="1"/>
</dbReference>
<organism evidence="14 15">
    <name type="scientific">Caloramator mitchellensis</name>
    <dbReference type="NCBI Taxonomy" id="908809"/>
    <lineage>
        <taxon>Bacteria</taxon>
        <taxon>Bacillati</taxon>
        <taxon>Bacillota</taxon>
        <taxon>Clostridia</taxon>
        <taxon>Eubacteriales</taxon>
        <taxon>Clostridiaceae</taxon>
        <taxon>Caloramator</taxon>
    </lineage>
</organism>
<feature type="binding site" evidence="11">
    <location>
        <position position="107"/>
    </location>
    <ligand>
        <name>Zn(2+)</name>
        <dbReference type="ChEBI" id="CHEBI:29105"/>
    </ligand>
</feature>
<dbReference type="OrthoDB" id="9807503at2"/>
<evidence type="ECO:0000256" key="11">
    <source>
        <dbReference type="HAMAP-Rule" id="MF_00022"/>
    </source>
</evidence>
<keyword evidence="5 11" id="KW-0436">Ligase</keyword>
<evidence type="ECO:0000256" key="10">
    <source>
        <dbReference type="ARBA" id="ARBA00048351"/>
    </source>
</evidence>
<comment type="subcellular location">
    <subcellularLocation>
        <location evidence="1 11">Cytoplasm</location>
    </subcellularLocation>
</comment>
<dbReference type="GO" id="GO:0004818">
    <property type="term" value="F:glutamate-tRNA ligase activity"/>
    <property type="evidence" value="ECO:0007669"/>
    <property type="project" value="UniProtKB-UniRule"/>
</dbReference>
<dbReference type="Gene3D" id="1.10.10.350">
    <property type="match status" value="1"/>
</dbReference>
<dbReference type="RefSeq" id="WP_057979118.1">
    <property type="nucleotide sequence ID" value="NZ_LKHP01000010.1"/>
</dbReference>
<dbReference type="InterPro" id="IPR014729">
    <property type="entry name" value="Rossmann-like_a/b/a_fold"/>
</dbReference>
<evidence type="ECO:0000313" key="14">
    <source>
        <dbReference type="EMBL" id="KRQ86409.1"/>
    </source>
</evidence>
<dbReference type="InterPro" id="IPR020058">
    <property type="entry name" value="Glu/Gln-tRNA-synth_Ib_cat-dom"/>
</dbReference>
<comment type="similarity">
    <text evidence="2 11">Belongs to the class-I aminoacyl-tRNA synthetase family. Glutamate--tRNA ligase type 1 subfamily.</text>
</comment>
<dbReference type="PRINTS" id="PR00987">
    <property type="entry name" value="TRNASYNTHGLU"/>
</dbReference>
<dbReference type="GO" id="GO:0006424">
    <property type="term" value="P:glutamyl-tRNA aminoacylation"/>
    <property type="evidence" value="ECO:0007669"/>
    <property type="project" value="UniProtKB-UniRule"/>
</dbReference>
<dbReference type="InterPro" id="IPR000924">
    <property type="entry name" value="Glu/Gln-tRNA-synth"/>
</dbReference>
<dbReference type="CDD" id="cd00808">
    <property type="entry name" value="GluRS_core"/>
    <property type="match status" value="1"/>
</dbReference>
<feature type="domain" description="Aminoacyl-tRNA synthetase class I anticodon-binding" evidence="13">
    <location>
        <begin position="332"/>
        <end position="476"/>
    </location>
</feature>
<dbReference type="FunFam" id="3.40.50.620:FF:000007">
    <property type="entry name" value="Glutamate--tRNA ligase"/>
    <property type="match status" value="1"/>
</dbReference>
<dbReference type="Gene3D" id="3.40.50.620">
    <property type="entry name" value="HUPs"/>
    <property type="match status" value="1"/>
</dbReference>
<dbReference type="InterPro" id="IPR008925">
    <property type="entry name" value="aa_tRNA-synth_I_cd-bd_sf"/>
</dbReference>
<dbReference type="AlphaFoldDB" id="A0A0R3JSE4"/>
<dbReference type="GO" id="GO:0000049">
    <property type="term" value="F:tRNA binding"/>
    <property type="evidence" value="ECO:0007669"/>
    <property type="project" value="InterPro"/>
</dbReference>
<dbReference type="Proteomes" id="UP000052015">
    <property type="component" value="Unassembled WGS sequence"/>
</dbReference>
<keyword evidence="11" id="KW-0862">Zinc</keyword>
<evidence type="ECO:0000256" key="4">
    <source>
        <dbReference type="ARBA" id="ARBA00022490"/>
    </source>
</evidence>
<accession>A0A0R3JSE4</accession>
<dbReference type="STRING" id="908809.ABG79_01790"/>
<feature type="short sequence motif" description="'KMSKS' region" evidence="11">
    <location>
        <begin position="249"/>
        <end position="253"/>
    </location>
</feature>
<dbReference type="Pfam" id="PF00749">
    <property type="entry name" value="tRNA-synt_1c"/>
    <property type="match status" value="1"/>
</dbReference>
<dbReference type="InterPro" id="IPR033910">
    <property type="entry name" value="GluRS_core"/>
</dbReference>
<feature type="binding site" evidence="11">
    <location>
        <position position="134"/>
    </location>
    <ligand>
        <name>Zn(2+)</name>
        <dbReference type="ChEBI" id="CHEBI:29105"/>
    </ligand>
</feature>
<dbReference type="GO" id="GO:0005524">
    <property type="term" value="F:ATP binding"/>
    <property type="evidence" value="ECO:0007669"/>
    <property type="project" value="UniProtKB-UniRule"/>
</dbReference>
<comment type="function">
    <text evidence="11">Catalyzes the attachment of glutamate to tRNA(Glu) in a two-step reaction: glutamate is first activated by ATP to form Glu-AMP and then transferred to the acceptor end of tRNA(Glu).</text>
</comment>
<dbReference type="InterPro" id="IPR049940">
    <property type="entry name" value="GluQ/Sye"/>
</dbReference>
<dbReference type="Gene3D" id="1.10.8.70">
    <property type="entry name" value="Glutamate-tRNA synthetase, class I, anticodon-binding domain 1"/>
    <property type="match status" value="1"/>
</dbReference>
<evidence type="ECO:0000256" key="5">
    <source>
        <dbReference type="ARBA" id="ARBA00022598"/>
    </source>
</evidence>
<dbReference type="PANTHER" id="PTHR43311">
    <property type="entry name" value="GLUTAMATE--TRNA LIGASE"/>
    <property type="match status" value="1"/>
</dbReference>
<dbReference type="InterPro" id="IPR045462">
    <property type="entry name" value="aa-tRNA-synth_I_cd-bd"/>
</dbReference>
<dbReference type="FunFam" id="1.10.10.350:FF:000002">
    <property type="entry name" value="Glutamate--tRNA ligase"/>
    <property type="match status" value="1"/>
</dbReference>
<keyword evidence="11" id="KW-0479">Metal-binding</keyword>
<dbReference type="InterPro" id="IPR020751">
    <property type="entry name" value="aa-tRNA-synth_I_codon-bd_sub2"/>
</dbReference>
<evidence type="ECO:0000256" key="6">
    <source>
        <dbReference type="ARBA" id="ARBA00022741"/>
    </source>
</evidence>
<keyword evidence="4 11" id="KW-0963">Cytoplasm</keyword>
<name>A0A0R3JSE4_CALMK</name>
<keyword evidence="6 11" id="KW-0547">Nucleotide-binding</keyword>
<evidence type="ECO:0000259" key="13">
    <source>
        <dbReference type="Pfam" id="PF19269"/>
    </source>
</evidence>
<evidence type="ECO:0000256" key="8">
    <source>
        <dbReference type="ARBA" id="ARBA00022917"/>
    </source>
</evidence>
<dbReference type="PATRIC" id="fig|908809.3.peg.1790"/>
<feature type="binding site" evidence="11">
    <location>
        <position position="132"/>
    </location>
    <ligand>
        <name>Zn(2+)</name>
        <dbReference type="ChEBI" id="CHEBI:29105"/>
    </ligand>
</feature>
<keyword evidence="8 11" id="KW-0648">Protein biosynthesis</keyword>
<reference evidence="14 15" key="1">
    <citation type="submission" date="2015-09" db="EMBL/GenBank/DDBJ databases">
        <title>Draft genome sequence of a Caloramator mitchellensis, a moderate thermophile from the Great Artesian Basin of Australia.</title>
        <authorList>
            <person name="Patel B.K."/>
        </authorList>
    </citation>
    <scope>NUCLEOTIDE SEQUENCE [LARGE SCALE GENOMIC DNA]</scope>
    <source>
        <strain evidence="14 15">VF08</strain>
    </source>
</reference>
<dbReference type="GO" id="GO:0008270">
    <property type="term" value="F:zinc ion binding"/>
    <property type="evidence" value="ECO:0007669"/>
    <property type="project" value="UniProtKB-UniRule"/>
</dbReference>
<feature type="binding site" evidence="11">
    <location>
        <position position="105"/>
    </location>
    <ligand>
        <name>Zn(2+)</name>
        <dbReference type="ChEBI" id="CHEBI:29105"/>
    </ligand>
</feature>
<dbReference type="InterPro" id="IPR001412">
    <property type="entry name" value="aa-tRNA-synth_I_CS"/>
</dbReference>
<dbReference type="GO" id="GO:0005829">
    <property type="term" value="C:cytosol"/>
    <property type="evidence" value="ECO:0007669"/>
    <property type="project" value="TreeGrafter"/>
</dbReference>
<evidence type="ECO:0000256" key="2">
    <source>
        <dbReference type="ARBA" id="ARBA00007894"/>
    </source>
</evidence>
<comment type="caution">
    <text evidence="14">The sequence shown here is derived from an EMBL/GenBank/DDBJ whole genome shotgun (WGS) entry which is preliminary data.</text>
</comment>
<feature type="domain" description="Glutamyl/glutaminyl-tRNA synthetase class Ib catalytic" evidence="12">
    <location>
        <begin position="3"/>
        <end position="317"/>
    </location>
</feature>
<dbReference type="InterPro" id="IPR020752">
    <property type="entry name" value="Glu-tRNA-synth_I_codon-bd_sub1"/>
</dbReference>
<keyword evidence="15" id="KW-1185">Reference proteome</keyword>